<keyword evidence="6" id="KW-1185">Reference proteome</keyword>
<feature type="domain" description="HTH cro/C1-type" evidence="4">
    <location>
        <begin position="16"/>
        <end position="71"/>
    </location>
</feature>
<dbReference type="EMBL" id="JAPHAV010000003">
    <property type="protein sequence ID" value="MCX2697043.1"/>
    <property type="molecule type" value="Genomic_DNA"/>
</dbReference>
<sequence>MAKPENPSKTELGARIRLIRKELGDVEREVFATDLGISKNTLAYYERGERTPDATTLAAYRDRFGININWLVAGEGPMRSESTNAFESNGKDTETKLTQVSPDMISLQRYDIQAAAGDGIIPVGENGEDSGISIARSFLRRIGAHPNSCVLLESKGDSMLPSIPGGSLLVVDRSKTEIEDDMVFVFRVGPGIKVKRAVWRIDGNLDLVSDNDKYPPETYGPDRADEIAPIGRVMLILREP</sequence>
<dbReference type="Pfam" id="PF00717">
    <property type="entry name" value="Peptidase_S24"/>
    <property type="match status" value="1"/>
</dbReference>
<dbReference type="InterPro" id="IPR036286">
    <property type="entry name" value="LexA/Signal_pep-like_sf"/>
</dbReference>
<dbReference type="CDD" id="cd06529">
    <property type="entry name" value="S24_LexA-like"/>
    <property type="match status" value="1"/>
</dbReference>
<keyword evidence="3" id="KW-0804">Transcription</keyword>
<dbReference type="SUPFAM" id="SSF51306">
    <property type="entry name" value="LexA/Signal peptidase"/>
    <property type="match status" value="1"/>
</dbReference>
<reference evidence="5 6" key="1">
    <citation type="submission" date="2022-11" db="EMBL/GenBank/DDBJ databases">
        <title>Brucella sp. YY2X, whole genome shotgun sequencing project.</title>
        <authorList>
            <person name="Yang Y."/>
        </authorList>
    </citation>
    <scope>NUCLEOTIDE SEQUENCE [LARGE SCALE GENOMIC DNA]</scope>
    <source>
        <strain evidence="5 6">YY2X</strain>
    </source>
</reference>
<dbReference type="InterPro" id="IPR015927">
    <property type="entry name" value="Peptidase_S24_S26A/B/C"/>
</dbReference>
<evidence type="ECO:0000313" key="6">
    <source>
        <dbReference type="Proteomes" id="UP001301216"/>
    </source>
</evidence>
<dbReference type="PANTHER" id="PTHR40661">
    <property type="match status" value="1"/>
</dbReference>
<evidence type="ECO:0000256" key="1">
    <source>
        <dbReference type="ARBA" id="ARBA00023015"/>
    </source>
</evidence>
<organism evidence="5 6">
    <name type="scientific">Ochrobactrum chromiisoli</name>
    <dbReference type="NCBI Taxonomy" id="2993941"/>
    <lineage>
        <taxon>Bacteria</taxon>
        <taxon>Pseudomonadati</taxon>
        <taxon>Pseudomonadota</taxon>
        <taxon>Alphaproteobacteria</taxon>
        <taxon>Hyphomicrobiales</taxon>
        <taxon>Brucellaceae</taxon>
        <taxon>Brucella/Ochrobactrum group</taxon>
        <taxon>Ochrobactrum</taxon>
    </lineage>
</organism>
<proteinExistence type="predicted"/>
<dbReference type="Pfam" id="PF12844">
    <property type="entry name" value="HTH_19"/>
    <property type="match status" value="1"/>
</dbReference>
<protein>
    <submittedName>
        <fullName evidence="5">Helix-turn-helix domain-containing protein</fullName>
    </submittedName>
</protein>
<dbReference type="InterPro" id="IPR010982">
    <property type="entry name" value="Lambda_DNA-bd_dom_sf"/>
</dbReference>
<dbReference type="SUPFAM" id="SSF47413">
    <property type="entry name" value="lambda repressor-like DNA-binding domains"/>
    <property type="match status" value="1"/>
</dbReference>
<evidence type="ECO:0000256" key="2">
    <source>
        <dbReference type="ARBA" id="ARBA00023125"/>
    </source>
</evidence>
<dbReference type="RefSeq" id="WP_265984579.1">
    <property type="nucleotide sequence ID" value="NZ_JAPHAV010000003.1"/>
</dbReference>
<gene>
    <name evidence="5" type="ORF">OPR82_09655</name>
</gene>
<evidence type="ECO:0000259" key="4">
    <source>
        <dbReference type="PROSITE" id="PS50943"/>
    </source>
</evidence>
<comment type="caution">
    <text evidence="5">The sequence shown here is derived from an EMBL/GenBank/DDBJ whole genome shotgun (WGS) entry which is preliminary data.</text>
</comment>
<keyword evidence="1" id="KW-0805">Transcription regulation</keyword>
<evidence type="ECO:0000256" key="3">
    <source>
        <dbReference type="ARBA" id="ARBA00023163"/>
    </source>
</evidence>
<name>A0ABT3QN53_9HYPH</name>
<dbReference type="InterPro" id="IPR039418">
    <property type="entry name" value="LexA-like"/>
</dbReference>
<dbReference type="PROSITE" id="PS50943">
    <property type="entry name" value="HTH_CROC1"/>
    <property type="match status" value="1"/>
</dbReference>
<dbReference type="CDD" id="cd00093">
    <property type="entry name" value="HTH_XRE"/>
    <property type="match status" value="1"/>
</dbReference>
<dbReference type="Gene3D" id="1.10.260.40">
    <property type="entry name" value="lambda repressor-like DNA-binding domains"/>
    <property type="match status" value="1"/>
</dbReference>
<dbReference type="PANTHER" id="PTHR40661:SF3">
    <property type="entry name" value="FELS-1 PROPHAGE TRANSCRIPTIONAL REGULATOR"/>
    <property type="match status" value="1"/>
</dbReference>
<keyword evidence="2" id="KW-0238">DNA-binding</keyword>
<dbReference type="SMART" id="SM00530">
    <property type="entry name" value="HTH_XRE"/>
    <property type="match status" value="1"/>
</dbReference>
<dbReference type="Proteomes" id="UP001301216">
    <property type="component" value="Unassembled WGS sequence"/>
</dbReference>
<dbReference type="Gene3D" id="2.10.109.10">
    <property type="entry name" value="Umud Fragment, subunit A"/>
    <property type="match status" value="1"/>
</dbReference>
<evidence type="ECO:0000313" key="5">
    <source>
        <dbReference type="EMBL" id="MCX2697043.1"/>
    </source>
</evidence>
<dbReference type="InterPro" id="IPR001387">
    <property type="entry name" value="Cro/C1-type_HTH"/>
</dbReference>
<accession>A0ABT3QN53</accession>